<dbReference type="SUPFAM" id="SSF47384">
    <property type="entry name" value="Homodimeric domain of signal transducing histidine kinase"/>
    <property type="match status" value="1"/>
</dbReference>
<accession>A0A7L7L690</accession>
<protein>
    <recommendedName>
        <fullName evidence="2">histidine kinase</fullName>
        <ecNumber evidence="2">2.7.13.3</ecNumber>
    </recommendedName>
</protein>
<dbReference type="Gene3D" id="2.60.40.10">
    <property type="entry name" value="Immunoglobulins"/>
    <property type="match status" value="1"/>
</dbReference>
<evidence type="ECO:0000256" key="1">
    <source>
        <dbReference type="ARBA" id="ARBA00000085"/>
    </source>
</evidence>
<gene>
    <name evidence="6" type="ORF">HUW48_09900</name>
</gene>
<dbReference type="SMART" id="SM00387">
    <property type="entry name" value="HATPase_c"/>
    <property type="match status" value="1"/>
</dbReference>
<dbReference type="SUPFAM" id="SSF50998">
    <property type="entry name" value="Quinoprotein alcohol dehydrogenase-like"/>
    <property type="match status" value="1"/>
</dbReference>
<dbReference type="Gene3D" id="3.30.565.10">
    <property type="entry name" value="Histidine kinase-like ATPase, C-terminal domain"/>
    <property type="match status" value="1"/>
</dbReference>
<reference evidence="6 7" key="2">
    <citation type="submission" date="2020-08" db="EMBL/GenBank/DDBJ databases">
        <title>Adhaeribacter dokdonensis sp. nov., isolated from the rhizosphere of Elymus tsukushiensis, a plant native to the Dokdo Islands, Republic of Korea.</title>
        <authorList>
            <person name="Ghim S.Y."/>
        </authorList>
    </citation>
    <scope>NUCLEOTIDE SEQUENCE [LARGE SCALE GENOMIC DNA]</scope>
    <source>
        <strain evidence="6 7">KUDC8001</strain>
    </source>
</reference>
<dbReference type="PROSITE" id="PS50109">
    <property type="entry name" value="HIS_KIN"/>
    <property type="match status" value="1"/>
</dbReference>
<dbReference type="InterPro" id="IPR036890">
    <property type="entry name" value="HATPase_C_sf"/>
</dbReference>
<dbReference type="FunFam" id="2.60.40.10:FF:000791">
    <property type="entry name" value="Two-component system sensor histidine kinase/response regulator"/>
    <property type="match status" value="1"/>
</dbReference>
<dbReference type="SUPFAM" id="SSF55874">
    <property type="entry name" value="ATPase domain of HSP90 chaperone/DNA topoisomerase II/histidine kinase"/>
    <property type="match status" value="1"/>
</dbReference>
<dbReference type="InterPro" id="IPR011123">
    <property type="entry name" value="Y_Y_Y"/>
</dbReference>
<dbReference type="InterPro" id="IPR015943">
    <property type="entry name" value="WD40/YVTN_repeat-like_dom_sf"/>
</dbReference>
<keyword evidence="4" id="KW-0175">Coiled coil</keyword>
<evidence type="ECO:0000256" key="4">
    <source>
        <dbReference type="SAM" id="Coils"/>
    </source>
</evidence>
<dbReference type="Pfam" id="PF07495">
    <property type="entry name" value="Y_Y_Y"/>
    <property type="match status" value="1"/>
</dbReference>
<dbReference type="InterPro" id="IPR036097">
    <property type="entry name" value="HisK_dim/P_sf"/>
</dbReference>
<feature type="coiled-coil region" evidence="4">
    <location>
        <begin position="795"/>
        <end position="825"/>
    </location>
</feature>
<dbReference type="InterPro" id="IPR013783">
    <property type="entry name" value="Ig-like_fold"/>
</dbReference>
<comment type="catalytic activity">
    <reaction evidence="1">
        <text>ATP + protein L-histidine = ADP + protein N-phospho-L-histidine.</text>
        <dbReference type="EC" id="2.7.13.3"/>
    </reaction>
</comment>
<dbReference type="SUPFAM" id="SSF101898">
    <property type="entry name" value="NHL repeat"/>
    <property type="match status" value="1"/>
</dbReference>
<proteinExistence type="predicted"/>
<keyword evidence="3" id="KW-0597">Phosphoprotein</keyword>
<dbReference type="AlphaFoldDB" id="A0A7L7L690"/>
<dbReference type="CDD" id="cd00082">
    <property type="entry name" value="HisKA"/>
    <property type="match status" value="1"/>
</dbReference>
<name>A0A7L7L690_9BACT</name>
<dbReference type="Gene3D" id="1.10.287.130">
    <property type="match status" value="1"/>
</dbReference>
<dbReference type="Pfam" id="PF02518">
    <property type="entry name" value="HATPase_c"/>
    <property type="match status" value="1"/>
</dbReference>
<dbReference type="Gene3D" id="2.130.10.10">
    <property type="entry name" value="YVTN repeat-like/Quinoprotein amine dehydrogenase"/>
    <property type="match status" value="3"/>
</dbReference>
<dbReference type="EC" id="2.7.13.3" evidence="2"/>
<dbReference type="KEGG" id="add:HUW48_09900"/>
<organism evidence="6 7">
    <name type="scientific">Adhaeribacter radiodurans</name>
    <dbReference type="NCBI Taxonomy" id="2745197"/>
    <lineage>
        <taxon>Bacteria</taxon>
        <taxon>Pseudomonadati</taxon>
        <taxon>Bacteroidota</taxon>
        <taxon>Cytophagia</taxon>
        <taxon>Cytophagales</taxon>
        <taxon>Hymenobacteraceae</taxon>
        <taxon>Adhaeribacter</taxon>
    </lineage>
</organism>
<dbReference type="EMBL" id="CP055153">
    <property type="protein sequence ID" value="QMU28328.1"/>
    <property type="molecule type" value="Genomic_DNA"/>
</dbReference>
<feature type="domain" description="Histidine kinase" evidence="5">
    <location>
        <begin position="834"/>
        <end position="1077"/>
    </location>
</feature>
<dbReference type="SMART" id="SM00388">
    <property type="entry name" value="HisKA"/>
    <property type="match status" value="1"/>
</dbReference>
<dbReference type="Pfam" id="PF07494">
    <property type="entry name" value="Reg_prop"/>
    <property type="match status" value="6"/>
</dbReference>
<keyword evidence="7" id="KW-1185">Reference proteome</keyword>
<dbReference type="PRINTS" id="PR00344">
    <property type="entry name" value="BCTRLSENSOR"/>
</dbReference>
<dbReference type="Pfam" id="PF00512">
    <property type="entry name" value="HisKA"/>
    <property type="match status" value="1"/>
</dbReference>
<keyword evidence="6" id="KW-0808">Transferase</keyword>
<evidence type="ECO:0000256" key="3">
    <source>
        <dbReference type="ARBA" id="ARBA00022553"/>
    </source>
</evidence>
<dbReference type="PANTHER" id="PTHR43547">
    <property type="entry name" value="TWO-COMPONENT HISTIDINE KINASE"/>
    <property type="match status" value="1"/>
</dbReference>
<keyword evidence="6" id="KW-0418">Kinase</keyword>
<dbReference type="InterPro" id="IPR005467">
    <property type="entry name" value="His_kinase_dom"/>
</dbReference>
<dbReference type="InterPro" id="IPR003594">
    <property type="entry name" value="HATPase_dom"/>
</dbReference>
<sequence>MLQDKKGYLWFGSYMGLDKYDGYSVKTYKMDPFDPTSLIHNFVSALYEDKDGLIWIGTAESGISRFDPTTEKFTNFQPTQLKNSFVPEFRSVSVINSDNEELLWIANWGGELRRFNKKTGKFLASYEIEPPSIKGNNSSSDFAILSSFKDKSGTLWFGGKTGLHQLILTPEKNGAPNKVSFKHFHHDSFNPSSLSHNYVTSIYQDHTGVLWIGTDGGGLNRMDPKTGAFTHLQHDPQNSFSLSNNFIGLSSIAEDLAGNLWVATQNGLNRFDRKQSRFTHYYHDTTDPSSLSTNLLSYLFLDRSGILWIGSNSSGINKLDPHQKPFKLLRINQYLPNSLSNNLVTSICEDKEGVLWIGTQKDGLNAFDNKTGKFTQYRHDPNNPQSISSNNVQPLLVDQSGILWIASSGMLSQFNPKTGKSNPIIKGLDYVITLYEDPHGIIWIGTKNGIKGFDPVTRKIIHHYGHDPKNSQGLSDYEVYTILKDKKGDLWAGHGSVGVSRLDAKTGKFKHYLPNRLDTTSLSSSIVFSIYEDSRGNLWFATLGGGLCKFNFEQENFTTYTEKHGLGNNTVFSILEDEGGNLWLGTGKGLSRFSPTQKTFINYDYSDGLQGNVFSIGAAFKGKDGTLYFGGTNGLSYFQPSSIKPNNYLPPIVISQIKVFNKPLVGKLPKRDIELKYRENFFSFEYAALNYTNSQKNQYAYKLEGVNSDWVYSGSQRFASYTNIDPGTYIFRVKGSNNDGVWNEKGTFIRIIIHPPWWRTRLAYGFYFLCFLVGMFALDRFQRRRIVQRERNKARKRELEQAHEIERAYHELKQTQQQLIQKEKMASLGELTAGIAHEIQNPLNFVNNFSEVSTELVEELKEGPFLNLPFSEKKEAEVILNDLEQNLEKIQHHGKRADSIVKSMLQHSRASSGEKQLTDINAIAEEYLRLSYQGVRAKYKDFNASLITELYSTIGKVEVVPQDLGRVLLNVYNNAFYATQQKKTQLNGQYQPEVKVSTCNHDGKVEIRVRDNGTGIPENFKHKIFQPFFTTKPTGQGTGLGLSLSYDIITNVHNGELKVETELGAFTEFIIILPLATKTIIG</sequence>
<dbReference type="GO" id="GO:0000155">
    <property type="term" value="F:phosphorelay sensor kinase activity"/>
    <property type="evidence" value="ECO:0007669"/>
    <property type="project" value="InterPro"/>
</dbReference>
<dbReference type="PANTHER" id="PTHR43547:SF2">
    <property type="entry name" value="HYBRID SIGNAL TRANSDUCTION HISTIDINE KINASE C"/>
    <property type="match status" value="1"/>
</dbReference>
<evidence type="ECO:0000256" key="2">
    <source>
        <dbReference type="ARBA" id="ARBA00012438"/>
    </source>
</evidence>
<dbReference type="InterPro" id="IPR003661">
    <property type="entry name" value="HisK_dim/P_dom"/>
</dbReference>
<evidence type="ECO:0000313" key="6">
    <source>
        <dbReference type="EMBL" id="QMU28328.1"/>
    </source>
</evidence>
<reference evidence="6 7" key="1">
    <citation type="submission" date="2020-06" db="EMBL/GenBank/DDBJ databases">
        <authorList>
            <person name="Hwang Y.J."/>
        </authorList>
    </citation>
    <scope>NUCLEOTIDE SEQUENCE [LARGE SCALE GENOMIC DNA]</scope>
    <source>
        <strain evidence="6 7">KUDC8001</strain>
    </source>
</reference>
<dbReference type="InterPro" id="IPR004358">
    <property type="entry name" value="Sig_transdc_His_kin-like_C"/>
</dbReference>
<dbReference type="InterPro" id="IPR011110">
    <property type="entry name" value="Reg_prop"/>
</dbReference>
<dbReference type="Proteomes" id="UP000514509">
    <property type="component" value="Chromosome"/>
</dbReference>
<evidence type="ECO:0000313" key="7">
    <source>
        <dbReference type="Proteomes" id="UP000514509"/>
    </source>
</evidence>
<evidence type="ECO:0000259" key="5">
    <source>
        <dbReference type="PROSITE" id="PS50109"/>
    </source>
</evidence>
<dbReference type="InterPro" id="IPR011047">
    <property type="entry name" value="Quinoprotein_ADH-like_sf"/>
</dbReference>